<accession>A0ABW3MD65</accession>
<gene>
    <name evidence="1" type="ORF">ACFQ1S_19385</name>
</gene>
<organism evidence="1 2">
    <name type="scientific">Kibdelosporangium lantanae</name>
    <dbReference type="NCBI Taxonomy" id="1497396"/>
    <lineage>
        <taxon>Bacteria</taxon>
        <taxon>Bacillati</taxon>
        <taxon>Actinomycetota</taxon>
        <taxon>Actinomycetes</taxon>
        <taxon>Pseudonocardiales</taxon>
        <taxon>Pseudonocardiaceae</taxon>
        <taxon>Kibdelosporangium</taxon>
    </lineage>
</organism>
<dbReference type="EMBL" id="JBHTIS010001131">
    <property type="protein sequence ID" value="MFD1047549.1"/>
    <property type="molecule type" value="Genomic_DNA"/>
</dbReference>
<dbReference type="Proteomes" id="UP001597045">
    <property type="component" value="Unassembled WGS sequence"/>
</dbReference>
<proteinExistence type="predicted"/>
<reference evidence="2" key="1">
    <citation type="journal article" date="2019" name="Int. J. Syst. Evol. Microbiol.">
        <title>The Global Catalogue of Microorganisms (GCM) 10K type strain sequencing project: providing services to taxonomists for standard genome sequencing and annotation.</title>
        <authorList>
            <consortium name="The Broad Institute Genomics Platform"/>
            <consortium name="The Broad Institute Genome Sequencing Center for Infectious Disease"/>
            <person name="Wu L."/>
            <person name="Ma J."/>
        </authorList>
    </citation>
    <scope>NUCLEOTIDE SEQUENCE [LARGE SCALE GENOMIC DNA]</scope>
    <source>
        <strain evidence="2">JCM 31486</strain>
    </source>
</reference>
<evidence type="ECO:0000313" key="2">
    <source>
        <dbReference type="Proteomes" id="UP001597045"/>
    </source>
</evidence>
<sequence length="58" mass="6208">MRIVNVTTAVVAYHGEATLVRIDTTNYGHDSAGEREAAELVAAVRRRAVAALGLEVRS</sequence>
<keyword evidence="2" id="KW-1185">Reference proteome</keyword>
<name>A0ABW3MD65_9PSEU</name>
<evidence type="ECO:0000313" key="1">
    <source>
        <dbReference type="EMBL" id="MFD1047549.1"/>
    </source>
</evidence>
<protein>
    <submittedName>
        <fullName evidence="1">Uncharacterized protein</fullName>
    </submittedName>
</protein>
<comment type="caution">
    <text evidence="1">The sequence shown here is derived from an EMBL/GenBank/DDBJ whole genome shotgun (WGS) entry which is preliminary data.</text>
</comment>